<reference evidence="6" key="1">
    <citation type="submission" date="2021-03" db="EMBL/GenBank/DDBJ databases">
        <title>Streptomyces poriferae sp. nov., a novel marine sponge-derived Actinobacteria species with anti-MRSA activity.</title>
        <authorList>
            <person name="Sandoval-Powers M."/>
            <person name="Kralova S."/>
            <person name="Nguyen G.-S."/>
            <person name="Fawwal D."/>
            <person name="Degnes K."/>
            <person name="Klinkenberg G."/>
            <person name="Sletta H."/>
            <person name="Wentzel A."/>
            <person name="Liles M.R."/>
        </authorList>
    </citation>
    <scope>NUCLEOTIDE SEQUENCE</scope>
    <source>
        <strain evidence="6">DSM 41794</strain>
    </source>
</reference>
<keyword evidence="7" id="KW-1185">Reference proteome</keyword>
<protein>
    <submittedName>
        <fullName evidence="6">Helix-turn-helix transcriptional regulator</fullName>
    </submittedName>
</protein>
<dbReference type="RefSeq" id="WP_206962907.1">
    <property type="nucleotide sequence ID" value="NZ_BAAAJJ010000009.1"/>
</dbReference>
<keyword evidence="1" id="KW-0805">Transcription regulation</keyword>
<evidence type="ECO:0000256" key="1">
    <source>
        <dbReference type="ARBA" id="ARBA00023015"/>
    </source>
</evidence>
<feature type="domain" description="HTH hxlR-type" evidence="5">
    <location>
        <begin position="1"/>
        <end position="102"/>
    </location>
</feature>
<dbReference type="AlphaFoldDB" id="A0A939F6H7"/>
<dbReference type="PROSITE" id="PS51118">
    <property type="entry name" value="HTH_HXLR"/>
    <property type="match status" value="1"/>
</dbReference>
<evidence type="ECO:0000313" key="6">
    <source>
        <dbReference type="EMBL" id="MBO0513486.1"/>
    </source>
</evidence>
<dbReference type="InterPro" id="IPR002577">
    <property type="entry name" value="HTH_HxlR"/>
</dbReference>
<dbReference type="Pfam" id="PF01638">
    <property type="entry name" value="HxlR"/>
    <property type="match status" value="1"/>
</dbReference>
<evidence type="ECO:0000313" key="7">
    <source>
        <dbReference type="Proteomes" id="UP000664167"/>
    </source>
</evidence>
<keyword evidence="2" id="KW-0238">DNA-binding</keyword>
<dbReference type="InterPro" id="IPR036390">
    <property type="entry name" value="WH_DNA-bd_sf"/>
</dbReference>
<evidence type="ECO:0000256" key="2">
    <source>
        <dbReference type="ARBA" id="ARBA00023125"/>
    </source>
</evidence>
<evidence type="ECO:0000256" key="4">
    <source>
        <dbReference type="SAM" id="MobiDB-lite"/>
    </source>
</evidence>
<dbReference type="SUPFAM" id="SSF46785">
    <property type="entry name" value="Winged helix' DNA-binding domain"/>
    <property type="match status" value="1"/>
</dbReference>
<feature type="compositionally biased region" description="Basic and acidic residues" evidence="4">
    <location>
        <begin position="106"/>
        <end position="120"/>
    </location>
</feature>
<dbReference type="PANTHER" id="PTHR33204:SF39">
    <property type="entry name" value="TRANSCRIPTIONAL REGULATORY PROTEIN"/>
    <property type="match status" value="1"/>
</dbReference>
<sequence length="135" mass="14877">MPEGNAAAVLDRVGGKWSVTILLIVCQEPHRFTELEHVVEGISRRMLALTLRALERDGLITRTVHPSIPVRVEYSATAIALELRESLRTLADWALRHRAAIAEARTAYDDRATARPDRESATAPGPDGRRITSAS</sequence>
<feature type="region of interest" description="Disordered" evidence="4">
    <location>
        <begin position="106"/>
        <end position="135"/>
    </location>
</feature>
<accession>A0A939F6H7</accession>
<proteinExistence type="predicted"/>
<name>A0A939F6H7_9ACTN</name>
<dbReference type="GO" id="GO:0003677">
    <property type="term" value="F:DNA binding"/>
    <property type="evidence" value="ECO:0007669"/>
    <property type="project" value="UniProtKB-KW"/>
</dbReference>
<dbReference type="Gene3D" id="1.10.10.10">
    <property type="entry name" value="Winged helix-like DNA-binding domain superfamily/Winged helix DNA-binding domain"/>
    <property type="match status" value="1"/>
</dbReference>
<organism evidence="6 7">
    <name type="scientific">Streptomyces beijiangensis</name>
    <dbReference type="NCBI Taxonomy" id="163361"/>
    <lineage>
        <taxon>Bacteria</taxon>
        <taxon>Bacillati</taxon>
        <taxon>Actinomycetota</taxon>
        <taxon>Actinomycetes</taxon>
        <taxon>Kitasatosporales</taxon>
        <taxon>Streptomycetaceae</taxon>
        <taxon>Streptomyces</taxon>
    </lineage>
</organism>
<dbReference type="Proteomes" id="UP000664167">
    <property type="component" value="Unassembled WGS sequence"/>
</dbReference>
<dbReference type="PANTHER" id="PTHR33204">
    <property type="entry name" value="TRANSCRIPTIONAL REGULATOR, MARR FAMILY"/>
    <property type="match status" value="1"/>
</dbReference>
<dbReference type="EMBL" id="JAFLRJ010000152">
    <property type="protein sequence ID" value="MBO0513486.1"/>
    <property type="molecule type" value="Genomic_DNA"/>
</dbReference>
<evidence type="ECO:0000259" key="5">
    <source>
        <dbReference type="PROSITE" id="PS51118"/>
    </source>
</evidence>
<evidence type="ECO:0000256" key="3">
    <source>
        <dbReference type="ARBA" id="ARBA00023163"/>
    </source>
</evidence>
<comment type="caution">
    <text evidence="6">The sequence shown here is derived from an EMBL/GenBank/DDBJ whole genome shotgun (WGS) entry which is preliminary data.</text>
</comment>
<keyword evidence="3" id="KW-0804">Transcription</keyword>
<dbReference type="InterPro" id="IPR036388">
    <property type="entry name" value="WH-like_DNA-bd_sf"/>
</dbReference>
<gene>
    <name evidence="6" type="ORF">J0695_17010</name>
</gene>